<feature type="compositionally biased region" description="Polar residues" evidence="3">
    <location>
        <begin position="368"/>
        <end position="378"/>
    </location>
</feature>
<feature type="compositionally biased region" description="Basic and acidic residues" evidence="3">
    <location>
        <begin position="311"/>
        <end position="327"/>
    </location>
</feature>
<name>A0A5C3EN28_9BASI</name>
<reference evidence="5 6" key="1">
    <citation type="submission" date="2018-03" db="EMBL/GenBank/DDBJ databases">
        <authorList>
            <person name="Guldener U."/>
        </authorList>
    </citation>
    <scope>NUCLEOTIDE SEQUENCE [LARGE SCALE GENOMIC DNA]</scope>
    <source>
        <strain evidence="5 6">NBRC100155</strain>
    </source>
</reference>
<feature type="domain" description="BRO1" evidence="4">
    <location>
        <begin position="1"/>
        <end position="549"/>
    </location>
</feature>
<dbReference type="Gene3D" id="1.25.40.280">
    <property type="entry name" value="alix/aip1 like domains"/>
    <property type="match status" value="2"/>
</dbReference>
<gene>
    <name evidence="5" type="ORF">UTRI_05491_B</name>
</gene>
<dbReference type="PROSITE" id="PS51180">
    <property type="entry name" value="BRO1"/>
    <property type="match status" value="1"/>
</dbReference>
<dbReference type="InterPro" id="IPR038499">
    <property type="entry name" value="BRO1_sf"/>
</dbReference>
<keyword evidence="6" id="KW-1185">Reference proteome</keyword>
<dbReference type="SMART" id="SM01041">
    <property type="entry name" value="BRO1"/>
    <property type="match status" value="1"/>
</dbReference>
<dbReference type="GO" id="GO:0005886">
    <property type="term" value="C:plasma membrane"/>
    <property type="evidence" value="ECO:0007669"/>
    <property type="project" value="TreeGrafter"/>
</dbReference>
<dbReference type="InterPro" id="IPR004328">
    <property type="entry name" value="BRO1_dom"/>
</dbReference>
<feature type="region of interest" description="Disordered" evidence="3">
    <location>
        <begin position="44"/>
        <end position="69"/>
    </location>
</feature>
<evidence type="ECO:0000256" key="2">
    <source>
        <dbReference type="ARBA" id="ARBA00022193"/>
    </source>
</evidence>
<comment type="similarity">
    <text evidence="1">Belongs to the palC family.</text>
</comment>
<dbReference type="PANTHER" id="PTHR40463:SF1">
    <property type="entry name" value="PH-RESPONSE REGULATOR PROTEIN PALC"/>
    <property type="match status" value="1"/>
</dbReference>
<dbReference type="EMBL" id="OOIN01000035">
    <property type="protein sequence ID" value="SPO30891.1"/>
    <property type="molecule type" value="Genomic_DNA"/>
</dbReference>
<evidence type="ECO:0000313" key="6">
    <source>
        <dbReference type="Proteomes" id="UP000324022"/>
    </source>
</evidence>
<accession>A0A5C3EN28</accession>
<feature type="compositionally biased region" description="Acidic residues" evidence="3">
    <location>
        <begin position="331"/>
        <end position="340"/>
    </location>
</feature>
<dbReference type="AlphaFoldDB" id="A0A5C3EN28"/>
<feature type="region of interest" description="Disordered" evidence="3">
    <location>
        <begin position="293"/>
        <end position="405"/>
    </location>
</feature>
<evidence type="ECO:0000259" key="4">
    <source>
        <dbReference type="PROSITE" id="PS51180"/>
    </source>
</evidence>
<evidence type="ECO:0000313" key="5">
    <source>
        <dbReference type="EMBL" id="SPO30891.1"/>
    </source>
</evidence>
<dbReference type="GO" id="GO:0071467">
    <property type="term" value="P:cellular response to pH"/>
    <property type="evidence" value="ECO:0007669"/>
    <property type="project" value="InterPro"/>
</dbReference>
<dbReference type="Pfam" id="PF03097">
    <property type="entry name" value="BRO1"/>
    <property type="match status" value="1"/>
</dbReference>
<dbReference type="PANTHER" id="PTHR40463">
    <property type="entry name" value="PH-RESPONSE REGULATOR PROTEIN PALC"/>
    <property type="match status" value="1"/>
</dbReference>
<proteinExistence type="inferred from homology"/>
<protein>
    <recommendedName>
        <fullName evidence="2">pH-response regulator protein palC</fullName>
    </recommendedName>
</protein>
<sequence length="627" mass="67507">MYIYDLPTTGTISFTDFLVTTDLVSQVSSTTQLRARLRAVLKENRAGTSSSTSKDNGVDPSSSTNTTSSTTTDWLTIVKTIEEYLPHLLAIFNCVQTDDLILRYEPVFSWRTSVSSTRFRGPQRVDLNGLHYELASTLLTYALTLSNFASATVAGLGSFERDPRLSGEERKSKDDRLRWAADTLCRASGVLLYLSQEFLPRWRDQVGRVEGLPPDLTTEVTLALSKVCLAEAQALAIRKLVSPSVGKAVDTVTPGPPLEKGHPSASLLAKLHLSVVEELESAVGLLKTVGEKGRVKGGRKGASGDAGLSANHEHELSRRISATRDHAFANNDDEDDDDDEPARVANNGGVGSKTKGLFSKFKRKEPTSKQQYQQQSRISGPHDASPSPTSLGGGPTGANSFYAPPSSTTSIAGGLDQNLEITSSLLKYLTFSSTFHRAMAYKWLGIDSGESASCKIGSAIAFLNLSSTLLSSTSLKDLTSTLSNISVSSSSLLPSTSSKLKTRQRGQKAVVEQELSTVSHWLESYRKLNDTVSFQPIPPPTEVTNKVPAGRAALGIKEFRLPTPEWGPGSEGYKGKGSMGGLALDQLHLLEMDHPARRNLVALKDGDEDDVQGRTAVGGYAGQGAYY</sequence>
<feature type="compositionally biased region" description="Polar residues" evidence="3">
    <location>
        <begin position="46"/>
        <end position="55"/>
    </location>
</feature>
<evidence type="ECO:0000256" key="1">
    <source>
        <dbReference type="ARBA" id="ARBA00010997"/>
    </source>
</evidence>
<dbReference type="Proteomes" id="UP000324022">
    <property type="component" value="Unassembled WGS sequence"/>
</dbReference>
<dbReference type="OrthoDB" id="10266451at2759"/>
<evidence type="ECO:0000256" key="3">
    <source>
        <dbReference type="SAM" id="MobiDB-lite"/>
    </source>
</evidence>
<dbReference type="InterPro" id="IPR037505">
    <property type="entry name" value="pH-resp_palC"/>
</dbReference>
<organism evidence="5 6">
    <name type="scientific">Ustilago trichophora</name>
    <dbReference type="NCBI Taxonomy" id="86804"/>
    <lineage>
        <taxon>Eukaryota</taxon>
        <taxon>Fungi</taxon>
        <taxon>Dikarya</taxon>
        <taxon>Basidiomycota</taxon>
        <taxon>Ustilaginomycotina</taxon>
        <taxon>Ustilaginomycetes</taxon>
        <taxon>Ustilaginales</taxon>
        <taxon>Ustilaginaceae</taxon>
        <taxon>Ustilago</taxon>
    </lineage>
</organism>